<comment type="caution">
    <text evidence="1">The sequence shown here is derived from an EMBL/GenBank/DDBJ whole genome shotgun (WGS) entry which is preliminary data.</text>
</comment>
<name>A0A1Y1JHA5_PLAGO</name>
<dbReference type="AlphaFoldDB" id="A0A1Y1JHA5"/>
<accession>A0A1Y1JHA5</accession>
<reference evidence="2" key="1">
    <citation type="submission" date="2017-04" db="EMBL/GenBank/DDBJ databases">
        <title>Plasmodium gonderi genome.</title>
        <authorList>
            <person name="Arisue N."/>
            <person name="Honma H."/>
            <person name="Kawai S."/>
            <person name="Tougan T."/>
            <person name="Tanabe K."/>
            <person name="Horii T."/>
        </authorList>
    </citation>
    <scope>NUCLEOTIDE SEQUENCE [LARGE SCALE GENOMIC DNA]</scope>
    <source>
        <strain evidence="2">ATCC 30045</strain>
    </source>
</reference>
<organism evidence="1 2">
    <name type="scientific">Plasmodium gonderi</name>
    <dbReference type="NCBI Taxonomy" id="77519"/>
    <lineage>
        <taxon>Eukaryota</taxon>
        <taxon>Sar</taxon>
        <taxon>Alveolata</taxon>
        <taxon>Apicomplexa</taxon>
        <taxon>Aconoidasida</taxon>
        <taxon>Haemosporida</taxon>
        <taxon>Plasmodiidae</taxon>
        <taxon>Plasmodium</taxon>
        <taxon>Plasmodium (Plasmodium)</taxon>
    </lineage>
</organism>
<dbReference type="RefSeq" id="XP_028542053.1">
    <property type="nucleotide sequence ID" value="XM_028686252.1"/>
</dbReference>
<dbReference type="OrthoDB" id="382379at2759"/>
<dbReference type="GeneID" id="39746175"/>
<proteinExistence type="predicted"/>
<dbReference type="OMA" id="HAYCNSL"/>
<protein>
    <submittedName>
        <fullName evidence="1">Uncharacterized protein</fullName>
    </submittedName>
</protein>
<evidence type="ECO:0000313" key="2">
    <source>
        <dbReference type="Proteomes" id="UP000195521"/>
    </source>
</evidence>
<sequence>MNLWGRMIIRLLGQRNSMNKYFLLSGKKASFSFHLQKKRDTIKETEESYNFEDALIRRISKMNNTALAHTCENTNKRRINNPYIWELVHDRIKVIRNSFSLNEVVVMFHAYCNSTSYDPKFTHLINLFWDILENKLGGLDYLSYIALYFCAEKTKDEKKMEEISTLLQKLLLNNDIAKMKITEKGLSIILKTFCYNNKKEIGNKHVKIVGELMQKVDVKEVGNIMLCLFFFFKHDVFDESFVAILKKVQYLLIFKQINPHVVLKCLRVTSKLSNNDIALQEVRNTLCIATLAHYITSGV</sequence>
<evidence type="ECO:0000313" key="1">
    <source>
        <dbReference type="EMBL" id="GAW79464.1"/>
    </source>
</evidence>
<dbReference type="Proteomes" id="UP000195521">
    <property type="component" value="Unassembled WGS sequence"/>
</dbReference>
<keyword evidence="2" id="KW-1185">Reference proteome</keyword>
<dbReference type="EMBL" id="BDQF01000004">
    <property type="protein sequence ID" value="GAW79464.1"/>
    <property type="molecule type" value="Genomic_DNA"/>
</dbReference>
<gene>
    <name evidence="1" type="ORF">PGO_040640</name>
</gene>